<dbReference type="InterPro" id="IPR015943">
    <property type="entry name" value="WD40/YVTN_repeat-like_dom_sf"/>
</dbReference>
<name>A0ABX8H3B3_9BACT</name>
<keyword evidence="1" id="KW-1133">Transmembrane helix</keyword>
<feature type="domain" description="HTH luxR-type" evidence="2">
    <location>
        <begin position="836"/>
        <end position="893"/>
    </location>
</feature>
<accession>A0ABX8H3B3</accession>
<dbReference type="InterPro" id="IPR000792">
    <property type="entry name" value="Tscrpt_reg_LuxR_C"/>
</dbReference>
<dbReference type="Proteomes" id="UP000682802">
    <property type="component" value="Chromosome 2"/>
</dbReference>
<evidence type="ECO:0000259" key="2">
    <source>
        <dbReference type="SMART" id="SM00421"/>
    </source>
</evidence>
<keyword evidence="1" id="KW-0812">Transmembrane</keyword>
<dbReference type="Gene3D" id="2.60.40.10">
    <property type="entry name" value="Immunoglobulins"/>
    <property type="match status" value="1"/>
</dbReference>
<keyword evidence="1" id="KW-0472">Membrane</keyword>
<feature type="transmembrane region" description="Helical" evidence="1">
    <location>
        <begin position="717"/>
        <end position="737"/>
    </location>
</feature>
<dbReference type="SUPFAM" id="SSF46894">
    <property type="entry name" value="C-terminal effector domain of the bipartite response regulators"/>
    <property type="match status" value="1"/>
</dbReference>
<evidence type="ECO:0000313" key="4">
    <source>
        <dbReference type="Proteomes" id="UP000682802"/>
    </source>
</evidence>
<dbReference type="SMART" id="SM00421">
    <property type="entry name" value="HTH_LUXR"/>
    <property type="match status" value="1"/>
</dbReference>
<organism evidence="3 4">
    <name type="scientific">Flammeovirga kamogawensis</name>
    <dbReference type="NCBI Taxonomy" id="373891"/>
    <lineage>
        <taxon>Bacteria</taxon>
        <taxon>Pseudomonadati</taxon>
        <taxon>Bacteroidota</taxon>
        <taxon>Cytophagia</taxon>
        <taxon>Cytophagales</taxon>
        <taxon>Flammeovirgaceae</taxon>
        <taxon>Flammeovirga</taxon>
    </lineage>
</organism>
<reference evidence="3 4" key="1">
    <citation type="submission" date="2021-05" db="EMBL/GenBank/DDBJ databases">
        <title>Comparative genomic studies on the polysaccharide-degrading batcterial strains of the Flammeovirga genus.</title>
        <authorList>
            <person name="Zewei F."/>
            <person name="Zheng Z."/>
            <person name="Yu L."/>
            <person name="Ruyue G."/>
            <person name="Yanhong M."/>
            <person name="Yuanyuan C."/>
            <person name="Jingyan G."/>
            <person name="Wenjun H."/>
        </authorList>
    </citation>
    <scope>NUCLEOTIDE SEQUENCE [LARGE SCALE GENOMIC DNA]</scope>
    <source>
        <strain evidence="3 4">YS10</strain>
    </source>
</reference>
<evidence type="ECO:0000256" key="1">
    <source>
        <dbReference type="SAM" id="Phobius"/>
    </source>
</evidence>
<proteinExistence type="predicted"/>
<dbReference type="Gene3D" id="1.10.10.10">
    <property type="entry name" value="Winged helix-like DNA-binding domain superfamily/Winged helix DNA-binding domain"/>
    <property type="match status" value="1"/>
</dbReference>
<gene>
    <name evidence="3" type="ORF">KM029_19165</name>
</gene>
<sequence length="897" mass="103679">MTTINKLLWACLTILIVTTTVFSFPFLPKVTSYSKLDYKAGRQNWAIGYDSYGSVYFGNNEGLLHHIYNSWEVIPTSKNDNVKSLLVYNDTIWTGGSIQLGYFAANGFGNIEYNHVANIVKGQVWKIETRDNKIYAQTEAGVYIYNKTIKETSFIEFPKGLYNIIDFDNKIIGIDRLNRIGFFNENDSFVIKDTLNSITDIHTSFKGANHYYIIADKSKLITLDRQQKKSEYNLPKEITDATIFKGIEYSQEGQVVFGTISKGLIFYDYKRGLILNQVNTSNGLIDNTTLCLKSDEIGNIWTGLDYGIGYVENQQIVKSIFNGGATYDFLVKDNFTLLATNKGVFKSDNRNKFQFIPKLSGQTWSIEEINNHLFINHNNGIFSYENGVFKEVYTAAGVLRIVNFKGTNKYILSTYIGLLFAEFDGVEFKEIGNLYYWGNPKIGYDAKEKAIWAKSKEGSLKKYTLTANEKAIETEDYQGQDDFFTLKNKVVFYNGNYLSEYIDGSFIQINTPPLNKISGGGLTRLVVGNHDQYLAFIQNGKLDLLMNIHDGNYYSFNKVLSAIDTNLLEGDECFKFIDNSLWIATDRGVEIFNPQAKSKRVKTPKPFITNVKAITSDTTINYMYPFKNTKLVLNAEVNDLNFNFGILKSSRDFVEFSYKLEGYDTDWSSWSVNEVKEYTQIKGGNYKMRLRSRLNGGVVAEYSLLLSIELEWFETKWMIILYLFVILFLVFLFYLFYKYSTAKKLKKLQLEQQLILDEEKISFKNEQLLKYTELLTQKNQLLRELKDDLIGVKHRVTDLWIKKIDKEMNTEKKSLIFHELFKDLHKDFISKMEAKHPTLTQNDIRLISLIKFNLGNHEIANLMNITQKSVIVNRYRLKKKLELSNDMDLDHYIKEFE</sequence>
<evidence type="ECO:0000313" key="3">
    <source>
        <dbReference type="EMBL" id="QWG09802.1"/>
    </source>
</evidence>
<dbReference type="InterPro" id="IPR013783">
    <property type="entry name" value="Ig-like_fold"/>
</dbReference>
<protein>
    <recommendedName>
        <fullName evidence="2">HTH luxR-type domain-containing protein</fullName>
    </recommendedName>
</protein>
<dbReference type="RefSeq" id="WP_144076466.1">
    <property type="nucleotide sequence ID" value="NZ_CP076129.1"/>
</dbReference>
<dbReference type="InterPro" id="IPR036388">
    <property type="entry name" value="WH-like_DNA-bd_sf"/>
</dbReference>
<dbReference type="InterPro" id="IPR016032">
    <property type="entry name" value="Sig_transdc_resp-reg_C-effctor"/>
</dbReference>
<dbReference type="EMBL" id="CP076129">
    <property type="protein sequence ID" value="QWG09802.1"/>
    <property type="molecule type" value="Genomic_DNA"/>
</dbReference>
<dbReference type="Gene3D" id="2.130.10.10">
    <property type="entry name" value="YVTN repeat-like/Quinoprotein amine dehydrogenase"/>
    <property type="match status" value="1"/>
</dbReference>
<keyword evidence="4" id="KW-1185">Reference proteome</keyword>